<dbReference type="PANTHER" id="PTHR24171">
    <property type="entry name" value="ANKYRIN REPEAT DOMAIN-CONTAINING PROTEIN 39-RELATED"/>
    <property type="match status" value="1"/>
</dbReference>
<reference evidence="4" key="1">
    <citation type="submission" date="2021-02" db="EMBL/GenBank/DDBJ databases">
        <title>First Annotated Genome of the Yellow-green Alga Tribonema minus.</title>
        <authorList>
            <person name="Mahan K.M."/>
        </authorList>
    </citation>
    <scope>NUCLEOTIDE SEQUENCE</scope>
    <source>
        <strain evidence="4">UTEX B ZZ1240</strain>
    </source>
</reference>
<dbReference type="Proteomes" id="UP000664859">
    <property type="component" value="Unassembled WGS sequence"/>
</dbReference>
<keyword evidence="2 3" id="KW-0040">ANK repeat</keyword>
<feature type="repeat" description="ANK" evidence="3">
    <location>
        <begin position="47"/>
        <end position="79"/>
    </location>
</feature>
<evidence type="ECO:0000313" key="5">
    <source>
        <dbReference type="Proteomes" id="UP000664859"/>
    </source>
</evidence>
<feature type="repeat" description="ANK" evidence="3">
    <location>
        <begin position="12"/>
        <end position="46"/>
    </location>
</feature>
<evidence type="ECO:0000313" key="4">
    <source>
        <dbReference type="EMBL" id="KAG5181327.1"/>
    </source>
</evidence>
<dbReference type="EMBL" id="JAFCMP010000334">
    <property type="protein sequence ID" value="KAG5181327.1"/>
    <property type="molecule type" value="Genomic_DNA"/>
</dbReference>
<sequence length="445" mass="45351">MNSCTTDASGGGGWSALHHACDSGVDDPELIQTLLSLGVDMDARDYAGRTPLAIASRAGHVKAARALLDAGADAAVRDVDGRTPLHYAALRGHRSVIAALARHGGGGGGGGGGAAAVAAVDVQRETPLFAATRGGHAAAAAALVRCGADARHENCWGEQGGTLAKGYKARGGREILEQLPPDLILAISDNQPLVIEVLDGGCGDASCSSSSGSDDIDQLRRWQCTSAGVEFLAIPTFRSINYLARAGGIDVSIAEGGTVYTTDMLVVSSKATECIRMLLPMALSPDSPIRCLEGPVLTIFSTNSGTWLMQEGLFMRMASASKLLENRRHNDSCTVPWREECTSTSAASGASSPLSCHSLRGAAATATTAAAREEAAAAHPAAAAARAPAAAPLRRGAAPCATVAAAAAASSGTARRARWLPGWLLRWAAPGVLAPSGGKEAIDCV</sequence>
<dbReference type="PROSITE" id="PS50088">
    <property type="entry name" value="ANK_REPEAT"/>
    <property type="match status" value="3"/>
</dbReference>
<dbReference type="SMART" id="SM00248">
    <property type="entry name" value="ANK"/>
    <property type="match status" value="4"/>
</dbReference>
<protein>
    <submittedName>
        <fullName evidence="4">Ankyrin repeat-containing domain protein</fullName>
    </submittedName>
</protein>
<name>A0A835YWF3_9STRA</name>
<organism evidence="4 5">
    <name type="scientific">Tribonema minus</name>
    <dbReference type="NCBI Taxonomy" id="303371"/>
    <lineage>
        <taxon>Eukaryota</taxon>
        <taxon>Sar</taxon>
        <taxon>Stramenopiles</taxon>
        <taxon>Ochrophyta</taxon>
        <taxon>PX clade</taxon>
        <taxon>Xanthophyceae</taxon>
        <taxon>Tribonematales</taxon>
        <taxon>Tribonemataceae</taxon>
        <taxon>Tribonema</taxon>
    </lineage>
</organism>
<accession>A0A835YWF3</accession>
<comment type="caution">
    <text evidence="4">The sequence shown here is derived from an EMBL/GenBank/DDBJ whole genome shotgun (WGS) entry which is preliminary data.</text>
</comment>
<dbReference type="PROSITE" id="PS50297">
    <property type="entry name" value="ANK_REP_REGION"/>
    <property type="match status" value="3"/>
</dbReference>
<dbReference type="InterPro" id="IPR036770">
    <property type="entry name" value="Ankyrin_rpt-contain_sf"/>
</dbReference>
<gene>
    <name evidence="4" type="ORF">JKP88DRAFT_346700</name>
</gene>
<dbReference type="SUPFAM" id="SSF48403">
    <property type="entry name" value="Ankyrin repeat"/>
    <property type="match status" value="1"/>
</dbReference>
<dbReference type="Pfam" id="PF12796">
    <property type="entry name" value="Ank_2"/>
    <property type="match status" value="1"/>
</dbReference>
<dbReference type="AlphaFoldDB" id="A0A835YWF3"/>
<evidence type="ECO:0000256" key="2">
    <source>
        <dbReference type="ARBA" id="ARBA00023043"/>
    </source>
</evidence>
<evidence type="ECO:0000256" key="3">
    <source>
        <dbReference type="PROSITE-ProRule" id="PRU00023"/>
    </source>
</evidence>
<keyword evidence="5" id="KW-1185">Reference proteome</keyword>
<evidence type="ECO:0000256" key="1">
    <source>
        <dbReference type="ARBA" id="ARBA00022737"/>
    </source>
</evidence>
<dbReference type="InterPro" id="IPR002110">
    <property type="entry name" value="Ankyrin_rpt"/>
</dbReference>
<keyword evidence="1" id="KW-0677">Repeat</keyword>
<proteinExistence type="predicted"/>
<dbReference type="Pfam" id="PF00023">
    <property type="entry name" value="Ank"/>
    <property type="match status" value="1"/>
</dbReference>
<feature type="repeat" description="ANK" evidence="3">
    <location>
        <begin position="80"/>
        <end position="104"/>
    </location>
</feature>
<dbReference type="Gene3D" id="1.25.40.20">
    <property type="entry name" value="Ankyrin repeat-containing domain"/>
    <property type="match status" value="2"/>
</dbReference>
<dbReference type="OrthoDB" id="341259at2759"/>